<comment type="caution">
    <text evidence="2">The sequence shown here is derived from an EMBL/GenBank/DDBJ whole genome shotgun (WGS) entry which is preliminary data.</text>
</comment>
<evidence type="ECO:0000313" key="3">
    <source>
        <dbReference type="Proteomes" id="UP000195106"/>
    </source>
</evidence>
<feature type="signal peptide" evidence="1">
    <location>
        <begin position="1"/>
        <end position="33"/>
    </location>
</feature>
<dbReference type="Gene3D" id="2.60.40.2700">
    <property type="match status" value="2"/>
</dbReference>
<proteinExistence type="predicted"/>
<evidence type="ECO:0000256" key="1">
    <source>
        <dbReference type="SAM" id="SignalP"/>
    </source>
</evidence>
<name>A0A251XVN7_9MICO</name>
<evidence type="ECO:0000313" key="2">
    <source>
        <dbReference type="EMBL" id="OUE09545.1"/>
    </source>
</evidence>
<feature type="chain" id="PRO_5013146256" description="Ig-like domain-containing protein" evidence="1">
    <location>
        <begin position="34"/>
        <end position="417"/>
    </location>
</feature>
<reference evidence="2 3" key="1">
    <citation type="submission" date="2016-08" db="EMBL/GenBank/DDBJ databases">
        <title>Genome sequence of Clavibacter michiganensis spp. strain CASJ009.</title>
        <authorList>
            <person name="Thapa S.P."/>
            <person name="Coaker G."/>
        </authorList>
    </citation>
    <scope>NUCLEOTIDE SEQUENCE [LARGE SCALE GENOMIC DNA]</scope>
    <source>
        <strain evidence="2">CASJ009</strain>
    </source>
</reference>
<evidence type="ECO:0008006" key="4">
    <source>
        <dbReference type="Google" id="ProtNLM"/>
    </source>
</evidence>
<organism evidence="2 3">
    <name type="scientific">Clavibacter michiganensis</name>
    <dbReference type="NCBI Taxonomy" id="28447"/>
    <lineage>
        <taxon>Bacteria</taxon>
        <taxon>Bacillati</taxon>
        <taxon>Actinomycetota</taxon>
        <taxon>Actinomycetes</taxon>
        <taxon>Micrococcales</taxon>
        <taxon>Microbacteriaceae</taxon>
        <taxon>Clavibacter</taxon>
    </lineage>
</organism>
<dbReference type="EMBL" id="MDHJ01000001">
    <property type="protein sequence ID" value="OUE09545.1"/>
    <property type="molecule type" value="Genomic_DNA"/>
</dbReference>
<gene>
    <name evidence="2" type="ORF">CMsap09_11420</name>
</gene>
<sequence length="417" mass="44048">MTLTARRRRTPALALTLALVVGVSLVGASPALAAPGAPTPRAAADAVPALPAPVVQIGGEVTDIPEIEVYVSLDLEERVVDDPRFEYQLDGQGPWTTAHTGPLDSAVIRIEAPAGPHVISFRAAGVIDGVPVIGAASAPVAVRSLGYPTRYDPVITVDGPRITLAWDVRGYLAGWPEERSVVYAFGDDPYTFADAVGSTTVDVGYDRTVRFVFWHGPNVDVARYVYLDLATGSAPGTPSFTSSPTPTVVGRAVAGSTLSVRPGTWRPGPVTLAYQWYRDGQRISDASGPTYEVDARFDGGKRITVGVRGSAPGRASVERVSAPTPRVAMPVISPGVPAIGGLPLVGRQLTVRTGFWRPAPIWLTYQWLRDGVVISGAEAPAYTPVAADRGRLLAVRVTGERYPYPTVSRTSVAVHVG</sequence>
<dbReference type="AlphaFoldDB" id="A0A251XVN7"/>
<accession>A0A251XVN7</accession>
<protein>
    <recommendedName>
        <fullName evidence="4">Ig-like domain-containing protein</fullName>
    </recommendedName>
</protein>
<dbReference type="Proteomes" id="UP000195106">
    <property type="component" value="Unassembled WGS sequence"/>
</dbReference>
<keyword evidence="1" id="KW-0732">Signal</keyword>